<dbReference type="GO" id="GO:0000139">
    <property type="term" value="C:Golgi membrane"/>
    <property type="evidence" value="ECO:0007669"/>
    <property type="project" value="TreeGrafter"/>
</dbReference>
<feature type="transmembrane region" description="Helical" evidence="10">
    <location>
        <begin position="335"/>
        <end position="355"/>
    </location>
</feature>
<dbReference type="InterPro" id="IPR010989">
    <property type="entry name" value="SNARE"/>
</dbReference>
<evidence type="ECO:0000259" key="11">
    <source>
        <dbReference type="PROSITE" id="PS50192"/>
    </source>
</evidence>
<evidence type="ECO:0000256" key="3">
    <source>
        <dbReference type="ARBA" id="ARBA00022448"/>
    </source>
</evidence>
<dbReference type="OMA" id="EHNHNVV"/>
<dbReference type="CDD" id="cd15844">
    <property type="entry name" value="SNARE_syntaxin5"/>
    <property type="match status" value="1"/>
</dbReference>
<dbReference type="GO" id="GO:0006906">
    <property type="term" value="P:vesicle fusion"/>
    <property type="evidence" value="ECO:0007669"/>
    <property type="project" value="TreeGrafter"/>
</dbReference>
<dbReference type="Pfam" id="PF05739">
    <property type="entry name" value="SNARE"/>
    <property type="match status" value="1"/>
</dbReference>
<keyword evidence="7" id="KW-0175">Coiled coil</keyword>
<feature type="domain" description="T-SNARE coiled-coil homology" evidence="11">
    <location>
        <begin position="264"/>
        <end position="326"/>
    </location>
</feature>
<feature type="region of interest" description="Disordered" evidence="9">
    <location>
        <begin position="17"/>
        <end position="57"/>
    </location>
</feature>
<evidence type="ECO:0000256" key="1">
    <source>
        <dbReference type="ARBA" id="ARBA00004211"/>
    </source>
</evidence>
<protein>
    <recommendedName>
        <fullName evidence="11">t-SNARE coiled-coil homology domain-containing protein</fullName>
    </recommendedName>
</protein>
<dbReference type="Pfam" id="PF11416">
    <property type="entry name" value="Syntaxin-5_N"/>
    <property type="match status" value="1"/>
</dbReference>
<dbReference type="GO" id="GO:0006886">
    <property type="term" value="P:intracellular protein transport"/>
    <property type="evidence" value="ECO:0007669"/>
    <property type="project" value="TreeGrafter"/>
</dbReference>
<reference evidence="12 13" key="1">
    <citation type="journal article" date="2009" name="Science">
        <title>Green evolution and dynamic adaptations revealed by genomes of the marine picoeukaryotes Micromonas.</title>
        <authorList>
            <person name="Worden A.Z."/>
            <person name="Lee J.H."/>
            <person name="Mock T."/>
            <person name="Rouze P."/>
            <person name="Simmons M.P."/>
            <person name="Aerts A.L."/>
            <person name="Allen A.E."/>
            <person name="Cuvelier M.L."/>
            <person name="Derelle E."/>
            <person name="Everett M.V."/>
            <person name="Foulon E."/>
            <person name="Grimwood J."/>
            <person name="Gundlach H."/>
            <person name="Henrissat B."/>
            <person name="Napoli C."/>
            <person name="McDonald S.M."/>
            <person name="Parker M.S."/>
            <person name="Rombauts S."/>
            <person name="Salamov A."/>
            <person name="Von Dassow P."/>
            <person name="Badger J.H."/>
            <person name="Coutinho P.M."/>
            <person name="Demir E."/>
            <person name="Dubchak I."/>
            <person name="Gentemann C."/>
            <person name="Eikrem W."/>
            <person name="Gready J.E."/>
            <person name="John U."/>
            <person name="Lanier W."/>
            <person name="Lindquist E.A."/>
            <person name="Lucas S."/>
            <person name="Mayer K.F."/>
            <person name="Moreau H."/>
            <person name="Not F."/>
            <person name="Otillar R."/>
            <person name="Panaud O."/>
            <person name="Pangilinan J."/>
            <person name="Paulsen I."/>
            <person name="Piegu B."/>
            <person name="Poliakov A."/>
            <person name="Robbens S."/>
            <person name="Schmutz J."/>
            <person name="Toulza E."/>
            <person name="Wyss T."/>
            <person name="Zelensky A."/>
            <person name="Zhou K."/>
            <person name="Armbrust E.V."/>
            <person name="Bhattacharya D."/>
            <person name="Goodenough U.W."/>
            <person name="Van de Peer Y."/>
            <person name="Grigoriev I.V."/>
        </authorList>
    </citation>
    <scope>NUCLEOTIDE SEQUENCE [LARGE SCALE GENOMIC DNA]</scope>
    <source>
        <strain evidence="13">RCC299 / NOUM17</strain>
    </source>
</reference>
<dbReference type="Gene3D" id="1.20.58.70">
    <property type="match status" value="1"/>
</dbReference>
<evidence type="ECO:0000256" key="9">
    <source>
        <dbReference type="SAM" id="MobiDB-lite"/>
    </source>
</evidence>
<dbReference type="SMART" id="SM00397">
    <property type="entry name" value="t_SNARE"/>
    <property type="match status" value="1"/>
</dbReference>
<keyword evidence="4 10" id="KW-0812">Transmembrane</keyword>
<feature type="compositionally biased region" description="Low complexity" evidence="9">
    <location>
        <begin position="18"/>
        <end position="31"/>
    </location>
</feature>
<dbReference type="GO" id="GO:0031201">
    <property type="term" value="C:SNARE complex"/>
    <property type="evidence" value="ECO:0007669"/>
    <property type="project" value="TreeGrafter"/>
</dbReference>
<dbReference type="GO" id="GO:0005484">
    <property type="term" value="F:SNAP receptor activity"/>
    <property type="evidence" value="ECO:0007669"/>
    <property type="project" value="TreeGrafter"/>
</dbReference>
<evidence type="ECO:0000256" key="6">
    <source>
        <dbReference type="ARBA" id="ARBA00022989"/>
    </source>
</evidence>
<dbReference type="InParanoid" id="C1FIJ6"/>
<dbReference type="eggNOG" id="KOG0812">
    <property type="taxonomic scope" value="Eukaryota"/>
</dbReference>
<feature type="compositionally biased region" description="Polar residues" evidence="9">
    <location>
        <begin position="205"/>
        <end position="224"/>
    </location>
</feature>
<keyword evidence="8 10" id="KW-0472">Membrane</keyword>
<evidence type="ECO:0000256" key="2">
    <source>
        <dbReference type="ARBA" id="ARBA00009063"/>
    </source>
</evidence>
<evidence type="ECO:0000313" key="12">
    <source>
        <dbReference type="EMBL" id="ACO70180.1"/>
    </source>
</evidence>
<keyword evidence="13" id="KW-1185">Reference proteome</keyword>
<dbReference type="AlphaFoldDB" id="C1FIJ6"/>
<feature type="compositionally biased region" description="Gly residues" evidence="9">
    <location>
        <begin position="32"/>
        <end position="41"/>
    </location>
</feature>
<keyword evidence="6 10" id="KW-1133">Transmembrane helix</keyword>
<dbReference type="InterPro" id="IPR000727">
    <property type="entry name" value="T_SNARE_dom"/>
</dbReference>
<comment type="similarity">
    <text evidence="2">Belongs to the syntaxin family.</text>
</comment>
<evidence type="ECO:0000256" key="5">
    <source>
        <dbReference type="ARBA" id="ARBA00022927"/>
    </source>
</evidence>
<gene>
    <name evidence="12" type="ORF">MICPUN_63325</name>
</gene>
<dbReference type="STRING" id="296587.C1FIJ6"/>
<dbReference type="EMBL" id="CP001577">
    <property type="protein sequence ID" value="ACO70180.1"/>
    <property type="molecule type" value="Genomic_DNA"/>
</dbReference>
<dbReference type="PROSITE" id="PS50192">
    <property type="entry name" value="T_SNARE"/>
    <property type="match status" value="1"/>
</dbReference>
<keyword evidence="3" id="KW-0813">Transport</keyword>
<dbReference type="PANTHER" id="PTHR19957">
    <property type="entry name" value="SYNTAXIN"/>
    <property type="match status" value="1"/>
</dbReference>
<dbReference type="FunCoup" id="C1FIJ6">
    <property type="interactions" value="1979"/>
</dbReference>
<dbReference type="Proteomes" id="UP000002009">
    <property type="component" value="Chromosome 12"/>
</dbReference>
<dbReference type="SUPFAM" id="SSF47661">
    <property type="entry name" value="t-snare proteins"/>
    <property type="match status" value="1"/>
</dbReference>
<dbReference type="InterPro" id="IPR021538">
    <property type="entry name" value="Syntaxin-5_N"/>
</dbReference>
<dbReference type="GO" id="GO:0048278">
    <property type="term" value="P:vesicle docking"/>
    <property type="evidence" value="ECO:0007669"/>
    <property type="project" value="TreeGrafter"/>
</dbReference>
<dbReference type="OrthoDB" id="421009at2759"/>
<dbReference type="RefSeq" id="XP_002508922.1">
    <property type="nucleotide sequence ID" value="XM_002508876.1"/>
</dbReference>
<dbReference type="PANTHER" id="PTHR19957:SF3">
    <property type="entry name" value="SYNTAXIN-5"/>
    <property type="match status" value="1"/>
</dbReference>
<sequence length="356" mass="37826">MSMDYGPATVRDRTKEFAAAAERAAKSSGASSIGGGEGGLSSSGIDGAGASSSTGATSEFARMSARIGRGIHATSQKLERLAQLAKRSGTFDDPSRDIAELSAVIKQDITALNSALAELQTFAARTQETKQGRDHSVTVVDTLKSRLMGATRSFKEVLTTRQEVVKEQNERRARYGGTSATAVAPANMFRRADFGVGRSHFPRATHQTDGAASADGNNSGTTGRFQHRGGVAQAGGLPTHSGRGGYATGDDQTQGQLLVAHGQDQYLSARSEALQNVERTITELGGIFQQLATMVAEQGELAVRIDENVNESVANVDNAQTQLLKYMNSISSNRWLIMKIFGVLISFLVFFVVFVA</sequence>
<proteinExistence type="inferred from homology"/>
<feature type="region of interest" description="Disordered" evidence="9">
    <location>
        <begin position="202"/>
        <end position="251"/>
    </location>
</feature>
<keyword evidence="5" id="KW-0653">Protein transport</keyword>
<dbReference type="GO" id="GO:0006888">
    <property type="term" value="P:endoplasmic reticulum to Golgi vesicle-mediated transport"/>
    <property type="evidence" value="ECO:0007669"/>
    <property type="project" value="TreeGrafter"/>
</dbReference>
<dbReference type="KEGG" id="mis:MICPUN_63325"/>
<evidence type="ECO:0000256" key="7">
    <source>
        <dbReference type="ARBA" id="ARBA00023054"/>
    </source>
</evidence>
<organism evidence="12 13">
    <name type="scientific">Micromonas commoda (strain RCC299 / NOUM17 / CCMP2709)</name>
    <name type="common">Picoplanktonic green alga</name>
    <dbReference type="NCBI Taxonomy" id="296587"/>
    <lineage>
        <taxon>Eukaryota</taxon>
        <taxon>Viridiplantae</taxon>
        <taxon>Chlorophyta</taxon>
        <taxon>Mamiellophyceae</taxon>
        <taxon>Mamiellales</taxon>
        <taxon>Mamiellaceae</taxon>
        <taxon>Micromonas</taxon>
    </lineage>
</organism>
<feature type="compositionally biased region" description="Low complexity" evidence="9">
    <location>
        <begin position="42"/>
        <end position="57"/>
    </location>
</feature>
<evidence type="ECO:0000256" key="10">
    <source>
        <dbReference type="SAM" id="Phobius"/>
    </source>
</evidence>
<dbReference type="GO" id="GO:0000149">
    <property type="term" value="F:SNARE binding"/>
    <property type="evidence" value="ECO:0007669"/>
    <property type="project" value="TreeGrafter"/>
</dbReference>
<dbReference type="GeneID" id="8248066"/>
<evidence type="ECO:0000256" key="8">
    <source>
        <dbReference type="ARBA" id="ARBA00023136"/>
    </source>
</evidence>
<evidence type="ECO:0000313" key="13">
    <source>
        <dbReference type="Proteomes" id="UP000002009"/>
    </source>
</evidence>
<name>C1FIJ6_MICCC</name>
<accession>C1FIJ6</accession>
<dbReference type="InterPro" id="IPR045242">
    <property type="entry name" value="Syntaxin"/>
</dbReference>
<comment type="subcellular location">
    <subcellularLocation>
        <location evidence="1">Membrane</location>
        <topology evidence="1">Single-pass type IV membrane protein</topology>
    </subcellularLocation>
</comment>
<evidence type="ECO:0000256" key="4">
    <source>
        <dbReference type="ARBA" id="ARBA00022692"/>
    </source>
</evidence>